<evidence type="ECO:0000313" key="4">
    <source>
        <dbReference type="EMBL" id="OJJ80581.1"/>
    </source>
</evidence>
<dbReference type="PROSITE" id="PS50297">
    <property type="entry name" value="ANK_REP_REGION"/>
    <property type="match status" value="1"/>
</dbReference>
<feature type="repeat" description="ANK" evidence="3">
    <location>
        <begin position="62"/>
        <end position="94"/>
    </location>
</feature>
<evidence type="ECO:0000256" key="3">
    <source>
        <dbReference type="PROSITE-ProRule" id="PRU00023"/>
    </source>
</evidence>
<dbReference type="PROSITE" id="PS50088">
    <property type="entry name" value="ANK_REPEAT"/>
    <property type="match status" value="1"/>
</dbReference>
<reference evidence="5" key="1">
    <citation type="journal article" date="2017" name="Genome Biol.">
        <title>Comparative genomics reveals high biological diversity and specific adaptations in the industrially and medically important fungal genus Aspergillus.</title>
        <authorList>
            <person name="de Vries R.P."/>
            <person name="Riley R."/>
            <person name="Wiebenga A."/>
            <person name="Aguilar-Osorio G."/>
            <person name="Amillis S."/>
            <person name="Uchima C.A."/>
            <person name="Anderluh G."/>
            <person name="Asadollahi M."/>
            <person name="Askin M."/>
            <person name="Barry K."/>
            <person name="Battaglia E."/>
            <person name="Bayram O."/>
            <person name="Benocci T."/>
            <person name="Braus-Stromeyer S.A."/>
            <person name="Caldana C."/>
            <person name="Canovas D."/>
            <person name="Cerqueira G.C."/>
            <person name="Chen F."/>
            <person name="Chen W."/>
            <person name="Choi C."/>
            <person name="Clum A."/>
            <person name="Dos Santos R.A."/>
            <person name="Damasio A.R."/>
            <person name="Diallinas G."/>
            <person name="Emri T."/>
            <person name="Fekete E."/>
            <person name="Flipphi M."/>
            <person name="Freyberg S."/>
            <person name="Gallo A."/>
            <person name="Gournas C."/>
            <person name="Habgood R."/>
            <person name="Hainaut M."/>
            <person name="Harispe M.L."/>
            <person name="Henrissat B."/>
            <person name="Hilden K.S."/>
            <person name="Hope R."/>
            <person name="Hossain A."/>
            <person name="Karabika E."/>
            <person name="Karaffa L."/>
            <person name="Karanyi Z."/>
            <person name="Krasevec N."/>
            <person name="Kuo A."/>
            <person name="Kusch H."/>
            <person name="LaButti K."/>
            <person name="Lagendijk E.L."/>
            <person name="Lapidus A."/>
            <person name="Levasseur A."/>
            <person name="Lindquist E."/>
            <person name="Lipzen A."/>
            <person name="Logrieco A.F."/>
            <person name="MacCabe A."/>
            <person name="Maekelae M.R."/>
            <person name="Malavazi I."/>
            <person name="Melin P."/>
            <person name="Meyer V."/>
            <person name="Mielnichuk N."/>
            <person name="Miskei M."/>
            <person name="Molnar A.P."/>
            <person name="Mule G."/>
            <person name="Ngan C.Y."/>
            <person name="Orejas M."/>
            <person name="Orosz E."/>
            <person name="Ouedraogo J.P."/>
            <person name="Overkamp K.M."/>
            <person name="Park H.-S."/>
            <person name="Perrone G."/>
            <person name="Piumi F."/>
            <person name="Punt P.J."/>
            <person name="Ram A.F."/>
            <person name="Ramon A."/>
            <person name="Rauscher S."/>
            <person name="Record E."/>
            <person name="Riano-Pachon D.M."/>
            <person name="Robert V."/>
            <person name="Roehrig J."/>
            <person name="Ruller R."/>
            <person name="Salamov A."/>
            <person name="Salih N.S."/>
            <person name="Samson R.A."/>
            <person name="Sandor E."/>
            <person name="Sanguinetti M."/>
            <person name="Schuetze T."/>
            <person name="Sepcic K."/>
            <person name="Shelest E."/>
            <person name="Sherlock G."/>
            <person name="Sophianopoulou V."/>
            <person name="Squina F.M."/>
            <person name="Sun H."/>
            <person name="Susca A."/>
            <person name="Todd R.B."/>
            <person name="Tsang A."/>
            <person name="Unkles S.E."/>
            <person name="van de Wiele N."/>
            <person name="van Rossen-Uffink D."/>
            <person name="Oliveira J.V."/>
            <person name="Vesth T.C."/>
            <person name="Visser J."/>
            <person name="Yu J.-H."/>
            <person name="Zhou M."/>
            <person name="Andersen M.R."/>
            <person name="Archer D.B."/>
            <person name="Baker S.E."/>
            <person name="Benoit I."/>
            <person name="Brakhage A.A."/>
            <person name="Braus G.H."/>
            <person name="Fischer R."/>
            <person name="Frisvad J.C."/>
            <person name="Goldman G.H."/>
            <person name="Houbraken J."/>
            <person name="Oakley B."/>
            <person name="Pocsi I."/>
            <person name="Scazzocchio C."/>
            <person name="Seiboth B."/>
            <person name="vanKuyk P.A."/>
            <person name="Wortman J."/>
            <person name="Dyer P.S."/>
            <person name="Grigoriev I.V."/>
        </authorList>
    </citation>
    <scope>NUCLEOTIDE SEQUENCE [LARGE SCALE GENOMIC DNA]</scope>
    <source>
        <strain evidence="5">CBS 516.65</strain>
    </source>
</reference>
<dbReference type="AlphaFoldDB" id="A0A1L9V9I0"/>
<keyword evidence="1" id="KW-0677">Repeat</keyword>
<dbReference type="Proteomes" id="UP000184300">
    <property type="component" value="Unassembled WGS sequence"/>
</dbReference>
<evidence type="ECO:0000256" key="1">
    <source>
        <dbReference type="ARBA" id="ARBA00022737"/>
    </source>
</evidence>
<evidence type="ECO:0000256" key="2">
    <source>
        <dbReference type="ARBA" id="ARBA00023043"/>
    </source>
</evidence>
<dbReference type="PANTHER" id="PTHR24198">
    <property type="entry name" value="ANKYRIN REPEAT AND PROTEIN KINASE DOMAIN-CONTAINING PROTEIN"/>
    <property type="match status" value="1"/>
</dbReference>
<proteinExistence type="predicted"/>
<dbReference type="RefSeq" id="XP_022397279.1">
    <property type="nucleotide sequence ID" value="XM_022542120.1"/>
</dbReference>
<dbReference type="STRING" id="1160497.A0A1L9V9I0"/>
<dbReference type="SUPFAM" id="SSF48403">
    <property type="entry name" value="Ankyrin repeat"/>
    <property type="match status" value="1"/>
</dbReference>
<sequence length="222" mass="25075">MGLTQLPAETLWAIASYSPPPKRRLRLDQNQPPYHSVQINFYRGFQGPPPEYTRTRPRTRELNPPPLFLAAHSGHLEVVKLLLERGADANLYAPLPLYGAVEDTRRDIITLLLKYGVGSQTAALKLAVLRGDESMARFFLDNGFRVQKYGCSALYAAKMKGDRDMVDLLESRGAILGLLGEGDRENWDEEDGDGNWRPGRVRTMFVHWCDEVVEESDAEEDD</sequence>
<evidence type="ECO:0000313" key="5">
    <source>
        <dbReference type="Proteomes" id="UP000184300"/>
    </source>
</evidence>
<dbReference type="OrthoDB" id="4772757at2759"/>
<keyword evidence="5" id="KW-1185">Reference proteome</keyword>
<name>A0A1L9V9I0_ASPGL</name>
<accession>A0A1L9V9I0</accession>
<dbReference type="PANTHER" id="PTHR24198:SF165">
    <property type="entry name" value="ANKYRIN REPEAT-CONTAINING PROTEIN-RELATED"/>
    <property type="match status" value="1"/>
</dbReference>
<dbReference type="GeneID" id="34458381"/>
<protein>
    <submittedName>
        <fullName evidence="4">Uncharacterized protein</fullName>
    </submittedName>
</protein>
<gene>
    <name evidence="4" type="ORF">ASPGLDRAFT_1502121</name>
</gene>
<keyword evidence="2 3" id="KW-0040">ANK repeat</keyword>
<dbReference type="SMART" id="SM00248">
    <property type="entry name" value="ANK"/>
    <property type="match status" value="3"/>
</dbReference>
<dbReference type="Gene3D" id="1.25.40.20">
    <property type="entry name" value="Ankyrin repeat-containing domain"/>
    <property type="match status" value="1"/>
</dbReference>
<dbReference type="EMBL" id="KV878910">
    <property type="protein sequence ID" value="OJJ80581.1"/>
    <property type="molecule type" value="Genomic_DNA"/>
</dbReference>
<dbReference type="InterPro" id="IPR036770">
    <property type="entry name" value="Ankyrin_rpt-contain_sf"/>
</dbReference>
<dbReference type="InterPro" id="IPR002110">
    <property type="entry name" value="Ankyrin_rpt"/>
</dbReference>
<dbReference type="Pfam" id="PF12796">
    <property type="entry name" value="Ank_2"/>
    <property type="match status" value="1"/>
</dbReference>
<organism evidence="4 5">
    <name type="scientific">Aspergillus glaucus CBS 516.65</name>
    <dbReference type="NCBI Taxonomy" id="1160497"/>
    <lineage>
        <taxon>Eukaryota</taxon>
        <taxon>Fungi</taxon>
        <taxon>Dikarya</taxon>
        <taxon>Ascomycota</taxon>
        <taxon>Pezizomycotina</taxon>
        <taxon>Eurotiomycetes</taxon>
        <taxon>Eurotiomycetidae</taxon>
        <taxon>Eurotiales</taxon>
        <taxon>Aspergillaceae</taxon>
        <taxon>Aspergillus</taxon>
        <taxon>Aspergillus subgen. Aspergillus</taxon>
    </lineage>
</organism>
<dbReference type="VEuPathDB" id="FungiDB:ASPGLDRAFT_1502121"/>